<dbReference type="InterPro" id="IPR015943">
    <property type="entry name" value="WD40/YVTN_repeat-like_dom_sf"/>
</dbReference>
<sequence length="523" mass="57991">PSIPLPGAFRTNTPKACCPWRTATYGSGTPDRLNIYSYPGDSVFIANHQEIGISDITALLMSRDKRTIWIGSTDQGVGAYDLPEGKFRKLQFPDSTNHPKHIITLCEDPNDYLWIGTRYDGIYIYDLKNSKLSNFPMQHATVNALCTGRSGTMWIGTHDGLFGGTVNGPMVRISHPMVDHIKIMAIVEDRNGTIWVGGDNGLIAFSPESVTPDNRITELRSVSEGPGIGKLTYRYVSALYYDKKQTLWVGTFGGGINILDISEFSPSVITPVEDMQDGNSSNKTLAICRGNDDDLWFGMDGHGVVRYDLKTGEKQVFSGSDIHDSVIVSLCRDENGYIWAGGYYNGLAYLAPGSDRFVAIRNTPHNETIRAIATDGGKIYYNNDSDLFCYDFLGKRTTRPLAGRLNKKLDIRTIVIDRETIWLGTYHNGIIGYDRETGRITEIPVHKDFGNAVVWDMVLFDRQLWCATDLGLFRTDLTGDPLRGEFIASPDPGSKSFVAVASDDNGKLWLSGTSKIYCYDITA</sequence>
<dbReference type="SUPFAM" id="SSF50969">
    <property type="entry name" value="YVTN repeat-like/Quinoprotein amine dehydrogenase"/>
    <property type="match status" value="1"/>
</dbReference>
<organism evidence="2">
    <name type="scientific">human gut metagenome</name>
    <dbReference type="NCBI Taxonomy" id="408170"/>
    <lineage>
        <taxon>unclassified sequences</taxon>
        <taxon>metagenomes</taxon>
        <taxon>organismal metagenomes</taxon>
    </lineage>
</organism>
<comment type="caution">
    <text evidence="2">The sequence shown here is derived from an EMBL/GenBank/DDBJ whole genome shotgun (WGS) entry which is preliminary data.</text>
</comment>
<protein>
    <submittedName>
        <fullName evidence="2">Two-component system sensor histidine kinase/response regulator, hybrid (One-component system)</fullName>
    </submittedName>
</protein>
<dbReference type="InterPro" id="IPR011110">
    <property type="entry name" value="Reg_prop"/>
</dbReference>
<dbReference type="EMBL" id="AJWY01010068">
    <property type="protein sequence ID" value="EKC56566.1"/>
    <property type="molecule type" value="Genomic_DNA"/>
</dbReference>
<evidence type="ECO:0000313" key="2">
    <source>
        <dbReference type="EMBL" id="EKC56566.1"/>
    </source>
</evidence>
<reference evidence="2" key="1">
    <citation type="journal article" date="2013" name="Environ. Microbiol.">
        <title>Microbiota from the distal guts of lean and obese adolescents exhibit partial functional redundancy besides clear differences in community structure.</title>
        <authorList>
            <person name="Ferrer M."/>
            <person name="Ruiz A."/>
            <person name="Lanza F."/>
            <person name="Haange S.B."/>
            <person name="Oberbach A."/>
            <person name="Till H."/>
            <person name="Bargiela R."/>
            <person name="Campoy C."/>
            <person name="Segura M.T."/>
            <person name="Richter M."/>
            <person name="von Bergen M."/>
            <person name="Seifert J."/>
            <person name="Suarez A."/>
        </authorList>
    </citation>
    <scope>NUCLEOTIDE SEQUENCE</scope>
</reference>
<dbReference type="InterPro" id="IPR011044">
    <property type="entry name" value="Quino_amine_DH_bsu"/>
</dbReference>
<dbReference type="SUPFAM" id="SSF63829">
    <property type="entry name" value="Calcium-dependent phosphotriesterase"/>
    <property type="match status" value="1"/>
</dbReference>
<keyword evidence="1" id="KW-0597">Phosphoprotein</keyword>
<proteinExistence type="predicted"/>
<name>K1TBI6_9ZZZZ</name>
<dbReference type="Pfam" id="PF07494">
    <property type="entry name" value="Reg_prop"/>
    <property type="match status" value="4"/>
</dbReference>
<dbReference type="Gene3D" id="2.130.10.10">
    <property type="entry name" value="YVTN repeat-like/Quinoprotein amine dehydrogenase"/>
    <property type="match status" value="2"/>
</dbReference>
<accession>K1TBI6</accession>
<feature type="non-terminal residue" evidence="2">
    <location>
        <position position="1"/>
    </location>
</feature>
<dbReference type="AlphaFoldDB" id="K1TBI6"/>
<keyword evidence="2" id="KW-0418">Kinase</keyword>
<dbReference type="PANTHER" id="PTHR43547">
    <property type="entry name" value="TWO-COMPONENT HISTIDINE KINASE"/>
    <property type="match status" value="1"/>
</dbReference>
<keyword evidence="2" id="KW-0808">Transferase</keyword>
<dbReference type="GO" id="GO:0000155">
    <property type="term" value="F:phosphorelay sensor kinase activity"/>
    <property type="evidence" value="ECO:0007669"/>
    <property type="project" value="TreeGrafter"/>
</dbReference>
<dbReference type="PANTHER" id="PTHR43547:SF2">
    <property type="entry name" value="HYBRID SIGNAL TRANSDUCTION HISTIDINE KINASE C"/>
    <property type="match status" value="1"/>
</dbReference>
<evidence type="ECO:0000256" key="1">
    <source>
        <dbReference type="ARBA" id="ARBA00022553"/>
    </source>
</evidence>
<gene>
    <name evidence="2" type="ORF">LEA_14774</name>
</gene>